<proteinExistence type="predicted"/>
<organism evidence="2 3">
    <name type="scientific">Arthrobacter crystallopoietes BAB-32</name>
    <dbReference type="NCBI Taxonomy" id="1246476"/>
    <lineage>
        <taxon>Bacteria</taxon>
        <taxon>Bacillati</taxon>
        <taxon>Actinomycetota</taxon>
        <taxon>Actinomycetes</taxon>
        <taxon>Micrococcales</taxon>
        <taxon>Micrococcaceae</taxon>
        <taxon>Crystallibacter</taxon>
    </lineage>
</organism>
<dbReference type="Pfam" id="PF11716">
    <property type="entry name" value="MDMPI_N"/>
    <property type="match status" value="1"/>
</dbReference>
<dbReference type="Gene3D" id="1.20.120.450">
    <property type="entry name" value="dinb family like domain"/>
    <property type="match status" value="1"/>
</dbReference>
<protein>
    <recommendedName>
        <fullName evidence="1">Mycothiol-dependent maleylpyruvate isomerase metal-binding domain-containing protein</fullName>
    </recommendedName>
</protein>
<dbReference type="Proteomes" id="UP000010729">
    <property type="component" value="Unassembled WGS sequence"/>
</dbReference>
<gene>
    <name evidence="2" type="ORF">D477_016180</name>
</gene>
<dbReference type="InterPro" id="IPR024344">
    <property type="entry name" value="MDMPI_metal-binding"/>
</dbReference>
<dbReference type="AlphaFoldDB" id="N1UZF7"/>
<dbReference type="RefSeq" id="WP_005271539.1">
    <property type="nucleotide sequence ID" value="NZ_ANPE02000193.1"/>
</dbReference>
<accession>N1UZF7</accession>
<dbReference type="OrthoDB" id="3292744at2"/>
<feature type="domain" description="Mycothiol-dependent maleylpyruvate isomerase metal-binding" evidence="1">
    <location>
        <begin position="10"/>
        <end position="148"/>
    </location>
</feature>
<comment type="caution">
    <text evidence="2">The sequence shown here is derived from an EMBL/GenBank/DDBJ whole genome shotgun (WGS) entry which is preliminary data.</text>
</comment>
<dbReference type="SUPFAM" id="SSF109854">
    <property type="entry name" value="DinB/YfiT-like putative metalloenzymes"/>
    <property type="match status" value="1"/>
</dbReference>
<evidence type="ECO:0000313" key="2">
    <source>
        <dbReference type="EMBL" id="EMY33207.1"/>
    </source>
</evidence>
<reference evidence="2 3" key="1">
    <citation type="journal article" date="2013" name="Genome Announc.">
        <title>Draft Genome Sequence of Arthrobacter crystallopoietes Strain BAB-32, Revealing Genes for Bioremediation.</title>
        <authorList>
            <person name="Joshi M.N."/>
            <person name="Pandit A.S."/>
            <person name="Sharma A."/>
            <person name="Pandya R.V."/>
            <person name="Desai S.M."/>
            <person name="Saxena A.K."/>
            <person name="Bagatharia S.B."/>
        </authorList>
    </citation>
    <scope>NUCLEOTIDE SEQUENCE [LARGE SCALE GENOMIC DNA]</scope>
    <source>
        <strain evidence="2 3">BAB-32</strain>
    </source>
</reference>
<dbReference type="EMBL" id="ANPE02000193">
    <property type="protein sequence ID" value="EMY33207.1"/>
    <property type="molecule type" value="Genomic_DNA"/>
</dbReference>
<name>N1UZF7_9MICC</name>
<keyword evidence="3" id="KW-1185">Reference proteome</keyword>
<dbReference type="InterPro" id="IPR034660">
    <property type="entry name" value="DinB/YfiT-like"/>
</dbReference>
<evidence type="ECO:0000259" key="1">
    <source>
        <dbReference type="Pfam" id="PF11716"/>
    </source>
</evidence>
<evidence type="ECO:0000313" key="3">
    <source>
        <dbReference type="Proteomes" id="UP000010729"/>
    </source>
</evidence>
<sequence length="199" mass="21184">MILGGTTYLAAGRHFRGVLSRIPEEAWGKPGLGEWDVRTLAGHTSRALVTVLTYLERPAEQVTVASAAAYFSGQDFTSSPDITARAVRAAQELGPKPVETVDRMLVRLNEVVPLVEDRVIETIAGGMRLSDYLPTRIFELAVHSLDLAAACGIRTSLPADVELAANKLAIEIAAARGEGSKLLFALTGRASLPAGYSVV</sequence>
<dbReference type="GO" id="GO:0046872">
    <property type="term" value="F:metal ion binding"/>
    <property type="evidence" value="ECO:0007669"/>
    <property type="project" value="InterPro"/>
</dbReference>